<comment type="catalytic activity">
    <reaction evidence="18 19">
        <text>alpha-ribazole 5'-phosphate + adenosylcob(III)inamide-GDP = adenosylcob(III)alamin 5'-phosphate + GMP + H(+)</text>
        <dbReference type="Rhea" id="RHEA:23560"/>
        <dbReference type="ChEBI" id="CHEBI:15378"/>
        <dbReference type="ChEBI" id="CHEBI:57918"/>
        <dbReference type="ChEBI" id="CHEBI:58115"/>
        <dbReference type="ChEBI" id="CHEBI:60487"/>
        <dbReference type="ChEBI" id="CHEBI:60493"/>
        <dbReference type="EC" id="2.7.8.26"/>
    </reaction>
</comment>
<keyword evidence="13 19" id="KW-0472">Membrane</keyword>
<proteinExistence type="inferred from homology"/>
<evidence type="ECO:0000313" key="20">
    <source>
        <dbReference type="EMBL" id="GAA3565330.1"/>
    </source>
</evidence>
<evidence type="ECO:0000256" key="1">
    <source>
        <dbReference type="ARBA" id="ARBA00001946"/>
    </source>
</evidence>
<sequence length="255" mass="24945">MAPESLRLAGGFLSVLPVRAVLDPSPRTVSRAMVLAPVAVVPLAALAGLVWWAASAAGLPGLVGGLLVVGTLALGTRAMHLDGLADTIDGLGASWDRARALEVMRRGDVGPMGAVALVVVLALQAAGLAVSAPGWAGGLAVALVVCASRGALALACRRGVPAARPDGLGRVVASSVGPLGLTAGVLLLLALATGAAVLGARPWWQGLLAGVLAVGVVLALVGHAVRRLGGVSGDVLGAGVEAAFATLVVVLAARP</sequence>
<feature type="transmembrane region" description="Helical" evidence="19">
    <location>
        <begin position="34"/>
        <end position="53"/>
    </location>
</feature>
<feature type="transmembrane region" description="Helical" evidence="19">
    <location>
        <begin position="176"/>
        <end position="197"/>
    </location>
</feature>
<feature type="transmembrane region" description="Helical" evidence="19">
    <location>
        <begin position="109"/>
        <end position="129"/>
    </location>
</feature>
<feature type="transmembrane region" description="Helical" evidence="19">
    <location>
        <begin position="135"/>
        <end position="155"/>
    </location>
</feature>
<name>A0ABP6XE85_9ACTN</name>
<feature type="transmembrane region" description="Helical" evidence="19">
    <location>
        <begin position="59"/>
        <end position="76"/>
    </location>
</feature>
<evidence type="ECO:0000256" key="13">
    <source>
        <dbReference type="ARBA" id="ARBA00023136"/>
    </source>
</evidence>
<comment type="pathway">
    <text evidence="3 19">Cofactor biosynthesis; adenosylcobalamin biosynthesis; adenosylcobalamin from cob(II)yrinate a,c-diamide: step 7/7.</text>
</comment>
<dbReference type="InterPro" id="IPR003805">
    <property type="entry name" value="CobS"/>
</dbReference>
<reference evidence="21" key="1">
    <citation type="journal article" date="2019" name="Int. J. Syst. Evol. Microbiol.">
        <title>The Global Catalogue of Microorganisms (GCM) 10K type strain sequencing project: providing services to taxonomists for standard genome sequencing and annotation.</title>
        <authorList>
            <consortium name="The Broad Institute Genomics Platform"/>
            <consortium name="The Broad Institute Genome Sequencing Center for Infectious Disease"/>
            <person name="Wu L."/>
            <person name="Ma J."/>
        </authorList>
    </citation>
    <scope>NUCLEOTIDE SEQUENCE [LARGE SCALE GENOMIC DNA]</scope>
    <source>
        <strain evidence="21">JCM 16540</strain>
    </source>
</reference>
<gene>
    <name evidence="19" type="primary">cobS</name>
    <name evidence="20" type="ORF">GCM10022197_21400</name>
</gene>
<evidence type="ECO:0000256" key="16">
    <source>
        <dbReference type="ARBA" id="ARBA00032853"/>
    </source>
</evidence>
<comment type="caution">
    <text evidence="20">The sequence shown here is derived from an EMBL/GenBank/DDBJ whole genome shotgun (WGS) entry which is preliminary data.</text>
</comment>
<keyword evidence="8 19" id="KW-0169">Cobalamin biosynthesis</keyword>
<protein>
    <recommendedName>
        <fullName evidence="6 19">Adenosylcobinamide-GDP ribazoletransferase</fullName>
        <ecNumber evidence="5 19">2.7.8.26</ecNumber>
    </recommendedName>
    <alternativeName>
        <fullName evidence="16 19">Cobalamin synthase</fullName>
    </alternativeName>
    <alternativeName>
        <fullName evidence="15 19">Cobalamin-5'-phosphate synthase</fullName>
    </alternativeName>
</protein>
<evidence type="ECO:0000256" key="3">
    <source>
        <dbReference type="ARBA" id="ARBA00004663"/>
    </source>
</evidence>
<evidence type="ECO:0000256" key="4">
    <source>
        <dbReference type="ARBA" id="ARBA00010561"/>
    </source>
</evidence>
<evidence type="ECO:0000256" key="12">
    <source>
        <dbReference type="ARBA" id="ARBA00022989"/>
    </source>
</evidence>
<dbReference type="PANTHER" id="PTHR34148:SF1">
    <property type="entry name" value="ADENOSYLCOBINAMIDE-GDP RIBAZOLETRANSFERASE"/>
    <property type="match status" value="1"/>
</dbReference>
<comment type="function">
    <text evidence="14 19">Joins adenosylcobinamide-GDP and alpha-ribazole to generate adenosylcobalamin (Ado-cobalamin). Also synthesizes adenosylcobalamin 5'-phosphate from adenosylcobinamide-GDP and alpha-ribazole 5'-phosphate.</text>
</comment>
<dbReference type="Pfam" id="PF02654">
    <property type="entry name" value="CobS"/>
    <property type="match status" value="1"/>
</dbReference>
<evidence type="ECO:0000256" key="7">
    <source>
        <dbReference type="ARBA" id="ARBA00022475"/>
    </source>
</evidence>
<evidence type="ECO:0000256" key="8">
    <source>
        <dbReference type="ARBA" id="ARBA00022573"/>
    </source>
</evidence>
<keyword evidence="9 19" id="KW-0808">Transferase</keyword>
<dbReference type="EMBL" id="BAAAYR010000002">
    <property type="protein sequence ID" value="GAA3565330.1"/>
    <property type="molecule type" value="Genomic_DNA"/>
</dbReference>
<keyword evidence="7 19" id="KW-1003">Cell membrane</keyword>
<evidence type="ECO:0000256" key="14">
    <source>
        <dbReference type="ARBA" id="ARBA00025228"/>
    </source>
</evidence>
<evidence type="ECO:0000256" key="2">
    <source>
        <dbReference type="ARBA" id="ARBA00004651"/>
    </source>
</evidence>
<organism evidence="20 21">
    <name type="scientific">Microlunatus spumicola</name>
    <dbReference type="NCBI Taxonomy" id="81499"/>
    <lineage>
        <taxon>Bacteria</taxon>
        <taxon>Bacillati</taxon>
        <taxon>Actinomycetota</taxon>
        <taxon>Actinomycetes</taxon>
        <taxon>Propionibacteriales</taxon>
        <taxon>Propionibacteriaceae</taxon>
        <taxon>Microlunatus</taxon>
    </lineage>
</organism>
<evidence type="ECO:0000256" key="18">
    <source>
        <dbReference type="ARBA" id="ARBA00049504"/>
    </source>
</evidence>
<evidence type="ECO:0000256" key="9">
    <source>
        <dbReference type="ARBA" id="ARBA00022679"/>
    </source>
</evidence>
<evidence type="ECO:0000256" key="17">
    <source>
        <dbReference type="ARBA" id="ARBA00048623"/>
    </source>
</evidence>
<keyword evidence="11 19" id="KW-0460">Magnesium</keyword>
<evidence type="ECO:0000256" key="11">
    <source>
        <dbReference type="ARBA" id="ARBA00022842"/>
    </source>
</evidence>
<comment type="similarity">
    <text evidence="4 19">Belongs to the CobS family.</text>
</comment>
<accession>A0ABP6XE85</accession>
<evidence type="ECO:0000256" key="10">
    <source>
        <dbReference type="ARBA" id="ARBA00022692"/>
    </source>
</evidence>
<feature type="transmembrane region" description="Helical" evidence="19">
    <location>
        <begin position="203"/>
        <end position="223"/>
    </location>
</feature>
<keyword evidence="10 19" id="KW-0812">Transmembrane</keyword>
<dbReference type="EC" id="2.7.8.26" evidence="5 19"/>
<keyword evidence="12 19" id="KW-1133">Transmembrane helix</keyword>
<evidence type="ECO:0000256" key="5">
    <source>
        <dbReference type="ARBA" id="ARBA00013200"/>
    </source>
</evidence>
<evidence type="ECO:0000256" key="15">
    <source>
        <dbReference type="ARBA" id="ARBA00032605"/>
    </source>
</evidence>
<evidence type="ECO:0000256" key="6">
    <source>
        <dbReference type="ARBA" id="ARBA00015850"/>
    </source>
</evidence>
<evidence type="ECO:0000313" key="21">
    <source>
        <dbReference type="Proteomes" id="UP001500767"/>
    </source>
</evidence>
<evidence type="ECO:0000256" key="19">
    <source>
        <dbReference type="HAMAP-Rule" id="MF_00719"/>
    </source>
</evidence>
<dbReference type="HAMAP" id="MF_00719">
    <property type="entry name" value="CobS"/>
    <property type="match status" value="1"/>
</dbReference>
<comment type="cofactor">
    <cofactor evidence="1 19">
        <name>Mg(2+)</name>
        <dbReference type="ChEBI" id="CHEBI:18420"/>
    </cofactor>
</comment>
<dbReference type="RefSeq" id="WP_204910685.1">
    <property type="nucleotide sequence ID" value="NZ_BAAAYR010000002.1"/>
</dbReference>
<comment type="subcellular location">
    <subcellularLocation>
        <location evidence="2 19">Cell membrane</location>
        <topology evidence="2 19">Multi-pass membrane protein</topology>
    </subcellularLocation>
</comment>
<feature type="transmembrane region" description="Helical" evidence="19">
    <location>
        <begin position="235"/>
        <end position="253"/>
    </location>
</feature>
<keyword evidence="21" id="KW-1185">Reference proteome</keyword>
<dbReference type="Proteomes" id="UP001500767">
    <property type="component" value="Unassembled WGS sequence"/>
</dbReference>
<comment type="catalytic activity">
    <reaction evidence="17 19">
        <text>alpha-ribazole + adenosylcob(III)inamide-GDP = adenosylcob(III)alamin + GMP + H(+)</text>
        <dbReference type="Rhea" id="RHEA:16049"/>
        <dbReference type="ChEBI" id="CHEBI:10329"/>
        <dbReference type="ChEBI" id="CHEBI:15378"/>
        <dbReference type="ChEBI" id="CHEBI:18408"/>
        <dbReference type="ChEBI" id="CHEBI:58115"/>
        <dbReference type="ChEBI" id="CHEBI:60487"/>
        <dbReference type="EC" id="2.7.8.26"/>
    </reaction>
</comment>
<dbReference type="PANTHER" id="PTHR34148">
    <property type="entry name" value="ADENOSYLCOBINAMIDE-GDP RIBAZOLETRANSFERASE"/>
    <property type="match status" value="1"/>
</dbReference>